<organism evidence="3 4">
    <name type="scientific">Luteolibacter soli</name>
    <dbReference type="NCBI Taxonomy" id="3135280"/>
    <lineage>
        <taxon>Bacteria</taxon>
        <taxon>Pseudomonadati</taxon>
        <taxon>Verrucomicrobiota</taxon>
        <taxon>Verrucomicrobiia</taxon>
        <taxon>Verrucomicrobiales</taxon>
        <taxon>Verrucomicrobiaceae</taxon>
        <taxon>Luteolibacter</taxon>
    </lineage>
</organism>
<evidence type="ECO:0000256" key="1">
    <source>
        <dbReference type="SAM" id="Coils"/>
    </source>
</evidence>
<reference evidence="3 4" key="1">
    <citation type="submission" date="2024-04" db="EMBL/GenBank/DDBJ databases">
        <title>Luteolibacter sp. isolated from soil.</title>
        <authorList>
            <person name="An J."/>
        </authorList>
    </citation>
    <scope>NUCLEOTIDE SEQUENCE [LARGE SCALE GENOMIC DNA]</scope>
    <source>
        <strain evidence="3 4">Y139</strain>
    </source>
</reference>
<dbReference type="Proteomes" id="UP001371305">
    <property type="component" value="Unassembled WGS sequence"/>
</dbReference>
<protein>
    <submittedName>
        <fullName evidence="3">PTPDL family protein</fullName>
    </submittedName>
</protein>
<keyword evidence="2" id="KW-0732">Signal</keyword>
<gene>
    <name evidence="3" type="ORF">WKV53_20120</name>
</gene>
<dbReference type="RefSeq" id="WP_341406588.1">
    <property type="nucleotide sequence ID" value="NZ_JBBUKT010000008.1"/>
</dbReference>
<evidence type="ECO:0000256" key="2">
    <source>
        <dbReference type="SAM" id="SignalP"/>
    </source>
</evidence>
<feature type="chain" id="PRO_5046946038" evidence="2">
    <location>
        <begin position="21"/>
        <end position="354"/>
    </location>
</feature>
<dbReference type="NCBIfam" id="NF041881">
    <property type="entry name" value="PTPDL_fam"/>
    <property type="match status" value="1"/>
</dbReference>
<feature type="coiled-coil region" evidence="1">
    <location>
        <begin position="242"/>
        <end position="294"/>
    </location>
</feature>
<keyword evidence="1" id="KW-0175">Coiled coil</keyword>
<sequence>MKAHRLFRYLPLLAIASVSADTFELKDGTKFEGTIVKEDGSDYIISVQVTKSIKDERRVPKANVVNQTAERKDETEFPEIAKLVPAPDLQTAEVYHAQANKVEAFIKKYPQSPKKGEALKVLAALQKEMDVVNAGGIKFEGKLMSANDRLPKAYALDAGIQAAEMKAAADKGDPVSALRAWTKLETGFQGSTAYRENIPYVVKLMKAQLTAVSSSLASFDARTKKRAEGLAAMSSSDRNMSNSALQEELDEYMARLEKDKAAGHKWPPLDAYVKAPLEETKRNLETEIRRLETTPTANLPKTEEAYDAAWAAVTKTGATQQDVSTALSNARSASLPQPYVDILTKAAPAPAPSN</sequence>
<keyword evidence="4" id="KW-1185">Reference proteome</keyword>
<name>A0ABU9B0C4_9BACT</name>
<evidence type="ECO:0000313" key="3">
    <source>
        <dbReference type="EMBL" id="MEK7952831.1"/>
    </source>
</evidence>
<evidence type="ECO:0000313" key="4">
    <source>
        <dbReference type="Proteomes" id="UP001371305"/>
    </source>
</evidence>
<comment type="caution">
    <text evidence="3">The sequence shown here is derived from an EMBL/GenBank/DDBJ whole genome shotgun (WGS) entry which is preliminary data.</text>
</comment>
<proteinExistence type="predicted"/>
<accession>A0ABU9B0C4</accession>
<feature type="signal peptide" evidence="2">
    <location>
        <begin position="1"/>
        <end position="20"/>
    </location>
</feature>
<dbReference type="EMBL" id="JBBUKT010000008">
    <property type="protein sequence ID" value="MEK7952831.1"/>
    <property type="molecule type" value="Genomic_DNA"/>
</dbReference>